<protein>
    <submittedName>
        <fullName evidence="4">Transcriptional regulator</fullName>
    </submittedName>
</protein>
<dbReference type="FunFam" id="1.10.10.10:FF:000257">
    <property type="entry name" value="Transcriptional repressor CcpN"/>
    <property type="match status" value="1"/>
</dbReference>
<feature type="domain" description="CBS" evidence="3">
    <location>
        <begin position="83"/>
        <end position="146"/>
    </location>
</feature>
<evidence type="ECO:0000259" key="3">
    <source>
        <dbReference type="PROSITE" id="PS51371"/>
    </source>
</evidence>
<dbReference type="Gene3D" id="1.10.10.10">
    <property type="entry name" value="Winged helix-like DNA-binding domain superfamily/Winged helix DNA-binding domain"/>
    <property type="match status" value="1"/>
</dbReference>
<dbReference type="PIRSF" id="PIRSF026546">
    <property type="entry name" value="UCP026546_CBS_YqzB"/>
    <property type="match status" value="1"/>
</dbReference>
<dbReference type="InterPro" id="IPR046342">
    <property type="entry name" value="CBS_dom_sf"/>
</dbReference>
<dbReference type="InterPro" id="IPR036390">
    <property type="entry name" value="WH_DNA-bd_sf"/>
</dbReference>
<dbReference type="AlphaFoldDB" id="A0A419SJ25"/>
<dbReference type="SUPFAM" id="SSF46785">
    <property type="entry name" value="Winged helix' DNA-binding domain"/>
    <property type="match status" value="1"/>
</dbReference>
<evidence type="ECO:0000256" key="1">
    <source>
        <dbReference type="ARBA" id="ARBA00022737"/>
    </source>
</evidence>
<organism evidence="4 5">
    <name type="scientific">Ammoniphilus oxalaticus</name>
    <dbReference type="NCBI Taxonomy" id="66863"/>
    <lineage>
        <taxon>Bacteria</taxon>
        <taxon>Bacillati</taxon>
        <taxon>Bacillota</taxon>
        <taxon>Bacilli</taxon>
        <taxon>Bacillales</taxon>
        <taxon>Paenibacillaceae</taxon>
        <taxon>Aneurinibacillus group</taxon>
        <taxon>Ammoniphilus</taxon>
    </lineage>
</organism>
<evidence type="ECO:0000256" key="2">
    <source>
        <dbReference type="PROSITE-ProRule" id="PRU00703"/>
    </source>
</evidence>
<dbReference type="EMBL" id="MCHY01000008">
    <property type="protein sequence ID" value="RKD24013.1"/>
    <property type="molecule type" value="Genomic_DNA"/>
</dbReference>
<gene>
    <name evidence="4" type="ORF">BEP19_06230</name>
</gene>
<sequence length="222" mass="24592">MVRVVSIIELTKRQDLIIEIVKDEGPITGEKIAEKLNLTRATLRPDLAILTMAGFLEARPRVGYFYSGKSGPQLLSNLARKKVVKDYKVLPVIIKEASSVYDAVCALFLEDVGTLYVVNNKGYLAGVVSRKDLLRAMLGKQKIEDVPVNIIMTRMPNIVTCSPEDSIFDVAKKLIDYQIDSIPVVKEALDDDKSVFEVVGRVTKTTITKAYVELASGQSERS</sequence>
<dbReference type="OrthoDB" id="9793615at2"/>
<dbReference type="Pfam" id="PF08279">
    <property type="entry name" value="HTH_11"/>
    <property type="match status" value="1"/>
</dbReference>
<dbReference type="InterPro" id="IPR036388">
    <property type="entry name" value="WH-like_DNA-bd_sf"/>
</dbReference>
<dbReference type="Pfam" id="PF00571">
    <property type="entry name" value="CBS"/>
    <property type="match status" value="2"/>
</dbReference>
<evidence type="ECO:0000313" key="5">
    <source>
        <dbReference type="Proteomes" id="UP000284219"/>
    </source>
</evidence>
<dbReference type="InterPro" id="IPR051462">
    <property type="entry name" value="CBS_domain-containing"/>
</dbReference>
<feature type="domain" description="CBS" evidence="3">
    <location>
        <begin position="152"/>
        <end position="220"/>
    </location>
</feature>
<dbReference type="RefSeq" id="WP_120189962.1">
    <property type="nucleotide sequence ID" value="NZ_MCHY01000008.1"/>
</dbReference>
<name>A0A419SJ25_9BACL</name>
<proteinExistence type="predicted"/>
<dbReference type="SMART" id="SM00116">
    <property type="entry name" value="CBS"/>
    <property type="match status" value="2"/>
</dbReference>
<keyword evidence="1" id="KW-0677">Repeat</keyword>
<dbReference type="PANTHER" id="PTHR48108">
    <property type="entry name" value="CBS DOMAIN-CONTAINING PROTEIN CBSX2, CHLOROPLASTIC"/>
    <property type="match status" value="1"/>
</dbReference>
<dbReference type="InterPro" id="IPR000644">
    <property type="entry name" value="CBS_dom"/>
</dbReference>
<dbReference type="InterPro" id="IPR013196">
    <property type="entry name" value="HTH_11"/>
</dbReference>
<dbReference type="Proteomes" id="UP000284219">
    <property type="component" value="Unassembled WGS sequence"/>
</dbReference>
<dbReference type="InterPro" id="IPR016842">
    <property type="entry name" value="UCP026546_HTH-CBS"/>
</dbReference>
<accession>A0A419SJ25</accession>
<comment type="caution">
    <text evidence="4">The sequence shown here is derived from an EMBL/GenBank/DDBJ whole genome shotgun (WGS) entry which is preliminary data.</text>
</comment>
<dbReference type="PROSITE" id="PS51371">
    <property type="entry name" value="CBS"/>
    <property type="match status" value="2"/>
</dbReference>
<dbReference type="CDD" id="cd04617">
    <property type="entry name" value="CBS_pair_CcpN"/>
    <property type="match status" value="1"/>
</dbReference>
<keyword evidence="2" id="KW-0129">CBS domain</keyword>
<evidence type="ECO:0000313" key="4">
    <source>
        <dbReference type="EMBL" id="RKD24013.1"/>
    </source>
</evidence>
<keyword evidence="5" id="KW-1185">Reference proteome</keyword>
<dbReference type="PANTHER" id="PTHR48108:SF32">
    <property type="entry name" value="TRANSCRIPTIONAL REPRESSOR CCPN"/>
    <property type="match status" value="1"/>
</dbReference>
<reference evidence="4 5" key="1">
    <citation type="submission" date="2016-08" db="EMBL/GenBank/DDBJ databases">
        <title>Novel Firmicute Genomes.</title>
        <authorList>
            <person name="Poppleton D.I."/>
            <person name="Gribaldo S."/>
        </authorList>
    </citation>
    <scope>NUCLEOTIDE SEQUENCE [LARGE SCALE GENOMIC DNA]</scope>
    <source>
        <strain evidence="4 5">RAOx-1</strain>
    </source>
</reference>
<dbReference type="Gene3D" id="3.10.580.10">
    <property type="entry name" value="CBS-domain"/>
    <property type="match status" value="1"/>
</dbReference>
<dbReference type="SUPFAM" id="SSF54631">
    <property type="entry name" value="CBS-domain pair"/>
    <property type="match status" value="1"/>
</dbReference>